<proteinExistence type="predicted"/>
<name>A0A2P2E3U5_9LEPT</name>
<dbReference type="Gene3D" id="3.30.930.10">
    <property type="entry name" value="Bira Bifunctional Protein, Domain 2"/>
    <property type="match status" value="1"/>
</dbReference>
<evidence type="ECO:0000259" key="5">
    <source>
        <dbReference type="Pfam" id="PF02237"/>
    </source>
</evidence>
<feature type="domain" description="Biotin protein ligase C-terminal" evidence="5">
    <location>
        <begin position="213"/>
        <end position="237"/>
    </location>
</feature>
<dbReference type="AlphaFoldDB" id="A0A2P2E3U5"/>
<dbReference type="Proteomes" id="UP000245133">
    <property type="component" value="Unassembled WGS sequence"/>
</dbReference>
<dbReference type="Pfam" id="PF02237">
    <property type="entry name" value="BPL_C"/>
    <property type="match status" value="1"/>
</dbReference>
<feature type="domain" description="BPL/LPL catalytic" evidence="6">
    <location>
        <begin position="18"/>
        <end position="138"/>
    </location>
</feature>
<evidence type="ECO:0000313" key="8">
    <source>
        <dbReference type="Proteomes" id="UP000245133"/>
    </source>
</evidence>
<reference evidence="7 8" key="1">
    <citation type="submission" date="2018-02" db="EMBL/GenBank/DDBJ databases">
        <title>Novel Leptospira species isolated from soil and water in Japan.</title>
        <authorList>
            <person name="Nakao R."/>
            <person name="Masuzawa T."/>
        </authorList>
    </citation>
    <scope>NUCLEOTIDE SEQUENCE [LARGE SCALE GENOMIC DNA]</scope>
    <source>
        <strain evidence="7 8">YH101</strain>
    </source>
</reference>
<dbReference type="NCBIfam" id="TIGR00121">
    <property type="entry name" value="birA_ligase"/>
    <property type="match status" value="1"/>
</dbReference>
<dbReference type="InterPro" id="IPR004143">
    <property type="entry name" value="BPL_LPL_catalytic"/>
</dbReference>
<dbReference type="PANTHER" id="PTHR12835">
    <property type="entry name" value="BIOTIN PROTEIN LIGASE"/>
    <property type="match status" value="1"/>
</dbReference>
<keyword evidence="1 7" id="KW-0436">Ligase</keyword>
<gene>
    <name evidence="7" type="ORF">LPTSP4_30440</name>
</gene>
<keyword evidence="8" id="KW-1185">Reference proteome</keyword>
<dbReference type="Pfam" id="PF03099">
    <property type="entry name" value="BPL_LplA_LipB"/>
    <property type="match status" value="1"/>
</dbReference>
<dbReference type="OrthoDB" id="9807064at2"/>
<dbReference type="InterPro" id="IPR003142">
    <property type="entry name" value="BPL_C"/>
</dbReference>
<evidence type="ECO:0000313" key="7">
    <source>
        <dbReference type="EMBL" id="GBF51506.1"/>
    </source>
</evidence>
<dbReference type="EMBL" id="BFBB01000008">
    <property type="protein sequence ID" value="GBF51506.1"/>
    <property type="molecule type" value="Genomic_DNA"/>
</dbReference>
<dbReference type="PANTHER" id="PTHR12835:SF5">
    <property type="entry name" value="BIOTIN--PROTEIN LIGASE"/>
    <property type="match status" value="1"/>
</dbReference>
<evidence type="ECO:0000256" key="3">
    <source>
        <dbReference type="ARBA" id="ARBA00024227"/>
    </source>
</evidence>
<organism evidence="7 8">
    <name type="scientific">Leptospira ryugenii</name>
    <dbReference type="NCBI Taxonomy" id="1917863"/>
    <lineage>
        <taxon>Bacteria</taxon>
        <taxon>Pseudomonadati</taxon>
        <taxon>Spirochaetota</taxon>
        <taxon>Spirochaetia</taxon>
        <taxon>Leptospirales</taxon>
        <taxon>Leptospiraceae</taxon>
        <taxon>Leptospira</taxon>
    </lineage>
</organism>
<dbReference type="GO" id="GO:0004077">
    <property type="term" value="F:biotin--[biotin carboxyl-carrier protein] ligase activity"/>
    <property type="evidence" value="ECO:0007669"/>
    <property type="project" value="UniProtKB-EC"/>
</dbReference>
<dbReference type="SUPFAM" id="SSF55681">
    <property type="entry name" value="Class II aaRS and biotin synthetases"/>
    <property type="match status" value="1"/>
</dbReference>
<sequence>MSYHFLKWEKGQRLSSVSSTNEWIKNPEVPVGSWVIADEQTQGKGRGQHTWQTLGDEFLIFSGKIQFPQTDIQLQLVSIFVAAGLLKALQKNFPKVSTDLSIKWPNDIYREDKKVAGILIESEIQSGICTLVIGIGVNVFGQNVPNEWKTKAAFVSDNLPMEGELETLTKDLIEQLNHYFIKMIDPSTILQELIWVENHSYLKDKAIETLWDSKIVRGKVLGIDEFGFLIIMTEKGEKIELMDTSPEFRVI</sequence>
<dbReference type="EC" id="6.3.4.15" evidence="3"/>
<dbReference type="RefSeq" id="WP_108977833.1">
    <property type="nucleotide sequence ID" value="NZ_BFBB01000008.1"/>
</dbReference>
<accession>A0A2P2E3U5</accession>
<comment type="catalytic activity">
    <reaction evidence="4">
        <text>biotin + L-lysyl-[protein] + ATP = N(6)-biotinyl-L-lysyl-[protein] + AMP + diphosphate + H(+)</text>
        <dbReference type="Rhea" id="RHEA:11756"/>
        <dbReference type="Rhea" id="RHEA-COMP:9752"/>
        <dbReference type="Rhea" id="RHEA-COMP:10505"/>
        <dbReference type="ChEBI" id="CHEBI:15378"/>
        <dbReference type="ChEBI" id="CHEBI:29969"/>
        <dbReference type="ChEBI" id="CHEBI:30616"/>
        <dbReference type="ChEBI" id="CHEBI:33019"/>
        <dbReference type="ChEBI" id="CHEBI:57586"/>
        <dbReference type="ChEBI" id="CHEBI:83144"/>
        <dbReference type="ChEBI" id="CHEBI:456215"/>
        <dbReference type="EC" id="6.3.4.15"/>
    </reaction>
</comment>
<evidence type="ECO:0000259" key="6">
    <source>
        <dbReference type="Pfam" id="PF03099"/>
    </source>
</evidence>
<dbReference type="InterPro" id="IPR045864">
    <property type="entry name" value="aa-tRNA-synth_II/BPL/LPL"/>
</dbReference>
<evidence type="ECO:0000256" key="4">
    <source>
        <dbReference type="ARBA" id="ARBA00047846"/>
    </source>
</evidence>
<dbReference type="GO" id="GO:0005737">
    <property type="term" value="C:cytoplasm"/>
    <property type="evidence" value="ECO:0007669"/>
    <property type="project" value="TreeGrafter"/>
</dbReference>
<comment type="caution">
    <text evidence="7">The sequence shown here is derived from an EMBL/GenBank/DDBJ whole genome shotgun (WGS) entry which is preliminary data.</text>
</comment>
<evidence type="ECO:0000256" key="1">
    <source>
        <dbReference type="ARBA" id="ARBA00022598"/>
    </source>
</evidence>
<evidence type="ECO:0000256" key="2">
    <source>
        <dbReference type="ARBA" id="ARBA00023267"/>
    </source>
</evidence>
<protein>
    <recommendedName>
        <fullName evidence="3">biotin--[biotin carboxyl-carrier protein] ligase</fullName>
        <ecNumber evidence="3">6.3.4.15</ecNumber>
    </recommendedName>
</protein>
<dbReference type="InterPro" id="IPR004408">
    <property type="entry name" value="Biotin_CoA_COase_ligase"/>
</dbReference>
<keyword evidence="2" id="KW-0092">Biotin</keyword>
<dbReference type="CDD" id="cd16442">
    <property type="entry name" value="BPL"/>
    <property type="match status" value="1"/>
</dbReference>